<dbReference type="Proteomes" id="UP000004259">
    <property type="component" value="Unassembled WGS sequence"/>
</dbReference>
<organism evidence="5 6">
    <name type="scientific">Ruminococcus albus 8</name>
    <dbReference type="NCBI Taxonomy" id="246199"/>
    <lineage>
        <taxon>Bacteria</taxon>
        <taxon>Bacillati</taxon>
        <taxon>Bacillota</taxon>
        <taxon>Clostridia</taxon>
        <taxon>Eubacteriales</taxon>
        <taxon>Oscillospiraceae</taxon>
        <taxon>Ruminococcus</taxon>
    </lineage>
</organism>
<dbReference type="InterPro" id="IPR036977">
    <property type="entry name" value="DNA_primase_Znf_CHC2"/>
</dbReference>
<dbReference type="STRING" id="246199.CUS_5197"/>
<dbReference type="SUPFAM" id="SSF57783">
    <property type="entry name" value="Zinc beta-ribbon"/>
    <property type="match status" value="1"/>
</dbReference>
<dbReference type="PANTHER" id="PTHR30313">
    <property type="entry name" value="DNA PRIMASE"/>
    <property type="match status" value="1"/>
</dbReference>
<evidence type="ECO:0000256" key="3">
    <source>
        <dbReference type="ARBA" id="ARBA00022833"/>
    </source>
</evidence>
<gene>
    <name evidence="5" type="ORF">CUS_5197</name>
</gene>
<evidence type="ECO:0000256" key="2">
    <source>
        <dbReference type="ARBA" id="ARBA00022771"/>
    </source>
</evidence>
<protein>
    <submittedName>
        <fullName evidence="5">CHC2 zinc finger domain protein</fullName>
    </submittedName>
</protein>
<evidence type="ECO:0000313" key="6">
    <source>
        <dbReference type="Proteomes" id="UP000004259"/>
    </source>
</evidence>
<dbReference type="GO" id="GO:0008270">
    <property type="term" value="F:zinc ion binding"/>
    <property type="evidence" value="ECO:0007669"/>
    <property type="project" value="UniProtKB-KW"/>
</dbReference>
<dbReference type="GO" id="GO:0003899">
    <property type="term" value="F:DNA-directed RNA polymerase activity"/>
    <property type="evidence" value="ECO:0007669"/>
    <property type="project" value="InterPro"/>
</dbReference>
<keyword evidence="1" id="KW-0479">Metal-binding</keyword>
<dbReference type="PANTHER" id="PTHR30313:SF2">
    <property type="entry name" value="DNA PRIMASE"/>
    <property type="match status" value="1"/>
</dbReference>
<keyword evidence="6" id="KW-1185">Reference proteome</keyword>
<keyword evidence="3" id="KW-0862">Zinc</keyword>
<accession>E9SE41</accession>
<dbReference type="AlphaFoldDB" id="E9SE41"/>
<dbReference type="GO" id="GO:0005737">
    <property type="term" value="C:cytoplasm"/>
    <property type="evidence" value="ECO:0007669"/>
    <property type="project" value="TreeGrafter"/>
</dbReference>
<dbReference type="GO" id="GO:0003677">
    <property type="term" value="F:DNA binding"/>
    <property type="evidence" value="ECO:0007669"/>
    <property type="project" value="InterPro"/>
</dbReference>
<name>E9SE41_RUMAL</name>
<dbReference type="InterPro" id="IPR002694">
    <property type="entry name" value="Znf_CHC2"/>
</dbReference>
<comment type="caution">
    <text evidence="5">The sequence shown here is derived from an EMBL/GenBank/DDBJ whole genome shotgun (WGS) entry which is preliminary data.</text>
</comment>
<dbReference type="Pfam" id="PF01807">
    <property type="entry name" value="Zn_ribbon_DnaG"/>
    <property type="match status" value="1"/>
</dbReference>
<dbReference type="OrthoDB" id="9773296at2"/>
<proteinExistence type="predicted"/>
<dbReference type="GO" id="GO:0006269">
    <property type="term" value="P:DNA replication, synthesis of primer"/>
    <property type="evidence" value="ECO:0007669"/>
    <property type="project" value="TreeGrafter"/>
</dbReference>
<evidence type="ECO:0000259" key="4">
    <source>
        <dbReference type="SMART" id="SM00400"/>
    </source>
</evidence>
<feature type="domain" description="Zinc finger CHC2-type" evidence="4">
    <location>
        <begin position="28"/>
        <end position="80"/>
    </location>
</feature>
<keyword evidence="2" id="KW-0863">Zinc-finger</keyword>
<dbReference type="EMBL" id="ADKM02000094">
    <property type="protein sequence ID" value="EGC02460.1"/>
    <property type="molecule type" value="Genomic_DNA"/>
</dbReference>
<dbReference type="SMART" id="SM00400">
    <property type="entry name" value="ZnF_CHCC"/>
    <property type="match status" value="1"/>
</dbReference>
<sequence>MTIFEEVKELVDVPTAARSYGVEVHRGNMALCPFHRERHPSCKLYEDHYYCFGCQAHGDVIKLVQELFGLSAIEAVKQINSDFALGLDLDKPPDNKAIQKRRREIEQRKAEKLHITRMYDILLRYFTLLHKYKIRYAPKAPEDEIDRRYIYAIHHIDYAWYLLETFNRTDKQGQDEIKLEVDRIEREYKRCVEEWGEC</sequence>
<dbReference type="eggNOG" id="COG0358">
    <property type="taxonomic scope" value="Bacteria"/>
</dbReference>
<dbReference type="RefSeq" id="WP_002850969.1">
    <property type="nucleotide sequence ID" value="NZ_ADKM02000094.1"/>
</dbReference>
<reference evidence="5 6" key="1">
    <citation type="submission" date="2011-02" db="EMBL/GenBank/DDBJ databases">
        <authorList>
            <person name="Nelson K.E."/>
            <person name="Sutton G."/>
            <person name="Torralba M."/>
            <person name="Durkin S."/>
            <person name="Harkins D."/>
            <person name="Montgomery R."/>
            <person name="Ziemer C."/>
            <person name="Klaassens E."/>
            <person name="Ocuiv P."/>
            <person name="Morrison M."/>
        </authorList>
    </citation>
    <scope>NUCLEOTIDE SEQUENCE [LARGE SCALE GENOMIC DNA]</scope>
    <source>
        <strain evidence="5 6">8</strain>
    </source>
</reference>
<evidence type="ECO:0000313" key="5">
    <source>
        <dbReference type="EMBL" id="EGC02460.1"/>
    </source>
</evidence>
<dbReference type="Gene3D" id="3.90.580.10">
    <property type="entry name" value="Zinc finger, CHC2-type domain"/>
    <property type="match status" value="1"/>
</dbReference>
<evidence type="ECO:0000256" key="1">
    <source>
        <dbReference type="ARBA" id="ARBA00022723"/>
    </source>
</evidence>
<dbReference type="InterPro" id="IPR050219">
    <property type="entry name" value="DnaG_primase"/>
</dbReference>